<comment type="caution">
    <text evidence="2">The sequence shown here is derived from an EMBL/GenBank/DDBJ whole genome shotgun (WGS) entry which is preliminary data.</text>
</comment>
<organism evidence="2 3">
    <name type="scientific">Abeliophyllum distichum</name>
    <dbReference type="NCBI Taxonomy" id="126358"/>
    <lineage>
        <taxon>Eukaryota</taxon>
        <taxon>Viridiplantae</taxon>
        <taxon>Streptophyta</taxon>
        <taxon>Embryophyta</taxon>
        <taxon>Tracheophyta</taxon>
        <taxon>Spermatophyta</taxon>
        <taxon>Magnoliopsida</taxon>
        <taxon>eudicotyledons</taxon>
        <taxon>Gunneridae</taxon>
        <taxon>Pentapetalae</taxon>
        <taxon>asterids</taxon>
        <taxon>lamiids</taxon>
        <taxon>Lamiales</taxon>
        <taxon>Oleaceae</taxon>
        <taxon>Forsythieae</taxon>
        <taxon>Abeliophyllum</taxon>
    </lineage>
</organism>
<sequence length="134" mass="15412">MARLRITTEELEDIRLFYDIPASVTLMAPGLEERANDPPEEFVAIYEPAMQQGLRLSMHQFFREVLRDWNLAPYQITPNGWGEMVASYLLLVVAEDGGNLTPREFESIYRPYRSAGWFKSIPHEDSADYQGIAI</sequence>
<accession>A0ABD1VYP1</accession>
<dbReference type="InterPro" id="IPR007321">
    <property type="entry name" value="Transposase_28"/>
</dbReference>
<protein>
    <recommendedName>
        <fullName evidence="1">Transposase (putative) gypsy type domain-containing protein</fullName>
    </recommendedName>
</protein>
<dbReference type="EMBL" id="JBFOLK010000001">
    <property type="protein sequence ID" value="KAL2542519.1"/>
    <property type="molecule type" value="Genomic_DNA"/>
</dbReference>
<proteinExistence type="predicted"/>
<dbReference type="Pfam" id="PF04195">
    <property type="entry name" value="Transposase_28"/>
    <property type="match status" value="1"/>
</dbReference>
<evidence type="ECO:0000313" key="3">
    <source>
        <dbReference type="Proteomes" id="UP001604336"/>
    </source>
</evidence>
<name>A0ABD1VYP1_9LAMI</name>
<dbReference type="Proteomes" id="UP001604336">
    <property type="component" value="Unassembled WGS sequence"/>
</dbReference>
<feature type="domain" description="Transposase (putative) gypsy type" evidence="1">
    <location>
        <begin position="46"/>
        <end position="84"/>
    </location>
</feature>
<dbReference type="AlphaFoldDB" id="A0ABD1VYP1"/>
<evidence type="ECO:0000313" key="2">
    <source>
        <dbReference type="EMBL" id="KAL2542519.1"/>
    </source>
</evidence>
<keyword evidence="3" id="KW-1185">Reference proteome</keyword>
<gene>
    <name evidence="2" type="ORF">Adt_03497</name>
</gene>
<reference evidence="3" key="1">
    <citation type="submission" date="2024-07" db="EMBL/GenBank/DDBJ databases">
        <title>Two chromosome-level genome assemblies of Korean endemic species Abeliophyllum distichum and Forsythia ovata (Oleaceae).</title>
        <authorList>
            <person name="Jang H."/>
        </authorList>
    </citation>
    <scope>NUCLEOTIDE SEQUENCE [LARGE SCALE GENOMIC DNA]</scope>
</reference>
<evidence type="ECO:0000259" key="1">
    <source>
        <dbReference type="Pfam" id="PF04195"/>
    </source>
</evidence>